<name>A0A8C5AUK5_GADMO</name>
<dbReference type="GeneTree" id="ENSGT00940000153655"/>
<evidence type="ECO:0000256" key="1">
    <source>
        <dbReference type="SAM" id="MobiDB-lite"/>
    </source>
</evidence>
<evidence type="ECO:0000313" key="4">
    <source>
        <dbReference type="Proteomes" id="UP000694546"/>
    </source>
</evidence>
<keyword evidence="4" id="KW-1185">Reference proteome</keyword>
<sequence length="444" mass="49337">MAGFLRYNRESNHPMKDSETILQEALTDCYPVLCEYCGEGTRPNLDLTWLDKPERSGQFCCSQFQLLWEWLLDQRSLDWTMSDPESHATPHEQPIMRGEKLSYKEASLEKGSKAEAQEAQQACHHASGDSPRATTEPYNTASNAIRYRHSTMCAGNAGWTVSPESHTQIPSKAETPETGVEMYRCEHDQGKFGLHPHQPAAGFQQRNYSSGMKCLTVFPDGSLQVLYPSGCVALVVVVTEANGRVCIVYDDSDVPEQPIRAMFQSDGRATCYSSNGSIWLSLGQSGGQRLDQSGARVQRWSWGSLGLGSPTPLRPLFLSLNKNIGVRVLGRDQVFVSFLCCGQQARFSVGISCVQCQVDCMNICHNPSIRSEELFLLAGRMGVSLAMEGLRYCLRRLSRHKPFKAQLGMRHHMGLIRKLLAASTTVGIGASDRAFIHRCLQGYL</sequence>
<dbReference type="PANTHER" id="PTHR23093">
    <property type="entry name" value="SIMILAR TO CHROMOSOME 3 OPEN READING FRAME 20"/>
    <property type="match status" value="1"/>
</dbReference>
<feature type="region of interest" description="Disordered" evidence="1">
    <location>
        <begin position="105"/>
        <end position="137"/>
    </location>
</feature>
<dbReference type="InterPro" id="IPR029281">
    <property type="entry name" value="FAM194_C"/>
</dbReference>
<reference evidence="3" key="1">
    <citation type="submission" date="2025-08" db="UniProtKB">
        <authorList>
            <consortium name="Ensembl"/>
        </authorList>
    </citation>
    <scope>IDENTIFICATION</scope>
</reference>
<feature type="compositionally biased region" description="Basic and acidic residues" evidence="1">
    <location>
        <begin position="105"/>
        <end position="116"/>
    </location>
</feature>
<dbReference type="OrthoDB" id="527209at2759"/>
<dbReference type="OMA" id="MLAHERW"/>
<dbReference type="GeneID" id="115548321"/>
<gene>
    <name evidence="3" type="primary">LOC115548321</name>
</gene>
<dbReference type="AlphaFoldDB" id="A0A8C5AUK5"/>
<dbReference type="RefSeq" id="XP_030218711.1">
    <property type="nucleotide sequence ID" value="XM_030362851.1"/>
</dbReference>
<feature type="domain" description="FAM194 C-terminal" evidence="2">
    <location>
        <begin position="203"/>
        <end position="386"/>
    </location>
</feature>
<protein>
    <submittedName>
        <fullName evidence="3">Glutamate-rich protein 6-like</fullName>
    </submittedName>
</protein>
<evidence type="ECO:0000259" key="2">
    <source>
        <dbReference type="Pfam" id="PF14977"/>
    </source>
</evidence>
<evidence type="ECO:0000313" key="3">
    <source>
        <dbReference type="Ensembl" id="ENSGMOP00000036963.1"/>
    </source>
</evidence>
<dbReference type="Ensembl" id="ENSGMOT00000052428.1">
    <property type="protein sequence ID" value="ENSGMOP00000036963.1"/>
    <property type="gene ID" value="ENSGMOG00000023442.1"/>
</dbReference>
<organism evidence="3 4">
    <name type="scientific">Gadus morhua</name>
    <name type="common">Atlantic cod</name>
    <dbReference type="NCBI Taxonomy" id="8049"/>
    <lineage>
        <taxon>Eukaryota</taxon>
        <taxon>Metazoa</taxon>
        <taxon>Chordata</taxon>
        <taxon>Craniata</taxon>
        <taxon>Vertebrata</taxon>
        <taxon>Euteleostomi</taxon>
        <taxon>Actinopterygii</taxon>
        <taxon>Neopterygii</taxon>
        <taxon>Teleostei</taxon>
        <taxon>Neoteleostei</taxon>
        <taxon>Acanthomorphata</taxon>
        <taxon>Zeiogadaria</taxon>
        <taxon>Gadariae</taxon>
        <taxon>Gadiformes</taxon>
        <taxon>Gadoidei</taxon>
        <taxon>Gadidae</taxon>
        <taxon>Gadus</taxon>
    </lineage>
</organism>
<accession>A0A8C5AUK5</accession>
<dbReference type="RefSeq" id="XP_030218712.1">
    <property type="nucleotide sequence ID" value="XM_030362852.1"/>
</dbReference>
<dbReference type="PANTHER" id="PTHR23093:SF18">
    <property type="entry name" value="GLUTAMATE RICH 6"/>
    <property type="match status" value="1"/>
</dbReference>
<dbReference type="Pfam" id="PF14977">
    <property type="entry name" value="FAM194"/>
    <property type="match status" value="1"/>
</dbReference>
<dbReference type="Proteomes" id="UP000694546">
    <property type="component" value="Chromosome 8"/>
</dbReference>
<proteinExistence type="predicted"/>
<reference evidence="3" key="2">
    <citation type="submission" date="2025-09" db="UniProtKB">
        <authorList>
            <consortium name="Ensembl"/>
        </authorList>
    </citation>
    <scope>IDENTIFICATION</scope>
</reference>